<proteinExistence type="predicted"/>
<dbReference type="NCBIfam" id="NF033580">
    <property type="entry name" value="transpos_IS5_3"/>
    <property type="match status" value="1"/>
</dbReference>
<evidence type="ECO:0000259" key="2">
    <source>
        <dbReference type="Pfam" id="PF13340"/>
    </source>
</evidence>
<evidence type="ECO:0000313" key="3">
    <source>
        <dbReference type="EMBL" id="RRD50767.1"/>
    </source>
</evidence>
<feature type="domain" description="Transposase IS4-like" evidence="1">
    <location>
        <begin position="110"/>
        <end position="267"/>
    </location>
</feature>
<dbReference type="RefSeq" id="WP_125227039.1">
    <property type="nucleotide sequence ID" value="NZ_RQYT01000004.1"/>
</dbReference>
<dbReference type="GO" id="GO:0003677">
    <property type="term" value="F:DNA binding"/>
    <property type="evidence" value="ECO:0007669"/>
    <property type="project" value="InterPro"/>
</dbReference>
<dbReference type="PANTHER" id="PTHR30007:SF1">
    <property type="entry name" value="BLR1914 PROTEIN"/>
    <property type="match status" value="1"/>
</dbReference>
<dbReference type="GO" id="GO:0006313">
    <property type="term" value="P:DNA transposition"/>
    <property type="evidence" value="ECO:0007669"/>
    <property type="project" value="InterPro"/>
</dbReference>
<comment type="caution">
    <text evidence="3">The sequence shown here is derived from an EMBL/GenBank/DDBJ whole genome shotgun (WGS) entry which is preliminary data.</text>
</comment>
<dbReference type="PANTHER" id="PTHR30007">
    <property type="entry name" value="PHP DOMAIN PROTEIN"/>
    <property type="match status" value="1"/>
</dbReference>
<dbReference type="GO" id="GO:0004803">
    <property type="term" value="F:transposase activity"/>
    <property type="evidence" value="ECO:0007669"/>
    <property type="project" value="InterPro"/>
</dbReference>
<protein>
    <submittedName>
        <fullName evidence="3">IS5 family transposase</fullName>
    </submittedName>
</protein>
<evidence type="ECO:0000259" key="1">
    <source>
        <dbReference type="Pfam" id="PF01609"/>
    </source>
</evidence>
<reference evidence="3 4" key="1">
    <citation type="submission" date="2018-11" db="EMBL/GenBank/DDBJ databases">
        <title>Genomes From Bacteria Associated with the Canine Oral Cavity: a Test Case for Automated Genome-Based Taxonomic Assignment.</title>
        <authorList>
            <person name="Coil D.A."/>
            <person name="Jospin G."/>
            <person name="Darling A.E."/>
            <person name="Wallis C."/>
            <person name="Davis I.J."/>
            <person name="Harris S."/>
            <person name="Eisen J.A."/>
            <person name="Holcombe L.J."/>
            <person name="O'Flynn C."/>
        </authorList>
    </citation>
    <scope>NUCLEOTIDE SEQUENCE [LARGE SCALE GENOMIC DNA]</scope>
    <source>
        <strain evidence="3 4">OH2822_COT-296</strain>
    </source>
</reference>
<dbReference type="AlphaFoldDB" id="A0A3P1WYL2"/>
<dbReference type="InterPro" id="IPR025161">
    <property type="entry name" value="IS402-like_dom"/>
</dbReference>
<dbReference type="Pfam" id="PF01609">
    <property type="entry name" value="DDE_Tnp_1"/>
    <property type="match status" value="1"/>
</dbReference>
<gene>
    <name evidence="3" type="ORF">EII35_03285</name>
</gene>
<dbReference type="Proteomes" id="UP000280935">
    <property type="component" value="Unassembled WGS sequence"/>
</dbReference>
<dbReference type="InterPro" id="IPR002559">
    <property type="entry name" value="Transposase_11"/>
</dbReference>
<accession>A0A3P1WYL2</accession>
<feature type="domain" description="Insertion element IS402-like" evidence="2">
    <location>
        <begin position="13"/>
        <end position="91"/>
    </location>
</feature>
<dbReference type="OrthoDB" id="4559615at2"/>
<sequence length="279" mass="31674">MSKRVSSPPQRLVTDELWAVLEPLLPPRPPAKGPGGRPRASDRAALEGIVFVLSTGCRWRDLRPEMGFGSGVTCWRRLRHWQQAGVWTRVHHLILDELGQLGAIDWERHCIDAVSVRAKRGGEHVGPSPVDRGKNGSRYHLLTDSHGIPLEVILSAGNTHDSQLFEPLLEAAPAVKTPGPGRRRRRPVSLHADKGYDYTRCRRHLRRLGIKPRIARRGVDSSQHLGRHRWVVERSIAWLVTFRRLDRRWDRTATTTNALLTLAAAYTAMRFLIQTRQQL</sequence>
<evidence type="ECO:0000313" key="4">
    <source>
        <dbReference type="Proteomes" id="UP000280935"/>
    </source>
</evidence>
<organism evidence="3 4">
    <name type="scientific">Arachnia propionica</name>
    <dbReference type="NCBI Taxonomy" id="1750"/>
    <lineage>
        <taxon>Bacteria</taxon>
        <taxon>Bacillati</taxon>
        <taxon>Actinomycetota</taxon>
        <taxon>Actinomycetes</taxon>
        <taxon>Propionibacteriales</taxon>
        <taxon>Propionibacteriaceae</taxon>
        <taxon>Arachnia</taxon>
    </lineage>
</organism>
<name>A0A3P1WYL2_9ACTN</name>
<dbReference type="Pfam" id="PF13340">
    <property type="entry name" value="DUF4096"/>
    <property type="match status" value="1"/>
</dbReference>
<dbReference type="EMBL" id="RQYT01000004">
    <property type="protein sequence ID" value="RRD50767.1"/>
    <property type="molecule type" value="Genomic_DNA"/>
</dbReference>